<evidence type="ECO:0000256" key="1">
    <source>
        <dbReference type="SAM" id="SignalP"/>
    </source>
</evidence>
<dbReference type="AlphaFoldDB" id="K3UXP5"/>
<dbReference type="Pfam" id="PF00144">
    <property type="entry name" value="Beta-lactamase"/>
    <property type="match status" value="1"/>
</dbReference>
<reference evidence="4 5" key="1">
    <citation type="journal article" date="2012" name="PLoS Pathog.">
        <title>Comparative pathogenomics reveals horizontally acquired novel virulence genes in fungi infecting cereal hosts.</title>
        <authorList>
            <person name="Gardiner D.M."/>
            <person name="McDonald M.C."/>
            <person name="Covarelli L."/>
            <person name="Solomon P.S."/>
            <person name="Rusu A.G."/>
            <person name="Marshall M."/>
            <person name="Kazan K."/>
            <person name="Chakraborty S."/>
            <person name="McDonald B.A."/>
            <person name="Manners J.M."/>
        </authorList>
    </citation>
    <scope>NUCLEOTIDE SEQUENCE [LARGE SCALE GENOMIC DNA]</scope>
    <source>
        <strain evidence="4 5">CS3096</strain>
    </source>
</reference>
<dbReference type="Proteomes" id="UP000007978">
    <property type="component" value="Chromosome 2"/>
</dbReference>
<dbReference type="KEGG" id="fpu:FPSE_02379"/>
<feature type="chain" id="PRO_5003866702" evidence="1">
    <location>
        <begin position="20"/>
        <end position="570"/>
    </location>
</feature>
<dbReference type="HOGENOM" id="CLU_019706_0_0_1"/>
<gene>
    <name evidence="4" type="ORF">FPSE_02379</name>
</gene>
<organism evidence="4 5">
    <name type="scientific">Fusarium pseudograminearum (strain CS3096)</name>
    <name type="common">Wheat and barley crown-rot fungus</name>
    <dbReference type="NCBI Taxonomy" id="1028729"/>
    <lineage>
        <taxon>Eukaryota</taxon>
        <taxon>Fungi</taxon>
        <taxon>Dikarya</taxon>
        <taxon>Ascomycota</taxon>
        <taxon>Pezizomycotina</taxon>
        <taxon>Sordariomycetes</taxon>
        <taxon>Hypocreomycetidae</taxon>
        <taxon>Hypocreales</taxon>
        <taxon>Nectriaceae</taxon>
        <taxon>Fusarium</taxon>
    </lineage>
</organism>
<dbReference type="InterPro" id="IPR012338">
    <property type="entry name" value="Beta-lactam/transpept-like"/>
</dbReference>
<evidence type="ECO:0000259" key="2">
    <source>
        <dbReference type="Pfam" id="PF00144"/>
    </source>
</evidence>
<sequence>MKTFSISLLCLGLVRNGLGRPTKECPILGPVLPSGFDLSKFKVIQEAKSSFPAIIESLLSSGTINETHTSFAINVFSTATNESLYSYYHAAEALDDTLSTGKLDDDTIFRVGSVSKLYTAYALLANSGFDVVNLPVTMILPELAGNNRSEPTEKIIWEDVTIGALLSHQAGSGGAPLEIAICANDTLPGCGFEDFLTYMKEKKRPVVLPYQVPVYSDGGFAMLGGVLQRLTGLSYNDALKKLLGKPLGLNSSTSIEPMGKDRNVLAIPGPPEVSSWGQDKQVIAGTGGVYSSGSDLRKIGLSILNNEILTPVETRRWMKPQGNTASLTSSVGAPWEINRLTLPVSPKSNRTRISDLYTKLGGNAGYAAVIALSPDHGIGFSVLTAGVGAVGARIPLRNAVGTVFITAAELAGWDNAKKTYPGTFVDKTRNGSNLTITVDEGQPGLGLESFFINGSEWRANLTAPASDPIYGDDITVRLYPMGAKSVSGSTQLISYRAVPQLKPIGPRSAVEGGEGLFDDGCTSWQEVGFWGDGDDFTFKVVDGEVVSVTNLALVDLQRAEYTRVSGEEEQ</sequence>
<evidence type="ECO:0000313" key="5">
    <source>
        <dbReference type="Proteomes" id="UP000007978"/>
    </source>
</evidence>
<dbReference type="OrthoDB" id="6220758at2759"/>
<keyword evidence="1" id="KW-0732">Signal</keyword>
<proteinExistence type="predicted"/>
<comment type="caution">
    <text evidence="4">The sequence shown here is derived from an EMBL/GenBank/DDBJ whole genome shotgun (WGS) entry which is preliminary data.</text>
</comment>
<dbReference type="InterPro" id="IPR001466">
    <property type="entry name" value="Beta-lactam-related"/>
</dbReference>
<dbReference type="PANTHER" id="PTHR22935:SF97">
    <property type="entry name" value="BETA-LACTAMASE-RELATED DOMAIN-CONTAINING PROTEIN"/>
    <property type="match status" value="1"/>
</dbReference>
<dbReference type="Pfam" id="PF26335">
    <property type="entry name" value="ARB_00930_C"/>
    <property type="match status" value="1"/>
</dbReference>
<name>K3UXP5_FUSPC</name>
<dbReference type="GeneID" id="20360998"/>
<feature type="domain" description="Beta-lactamase-like ARB-00930-like C-terminal" evidence="3">
    <location>
        <begin position="413"/>
        <end position="553"/>
    </location>
</feature>
<keyword evidence="5" id="KW-1185">Reference proteome</keyword>
<dbReference type="InterPro" id="IPR051478">
    <property type="entry name" value="Beta-lactamase-like_AB/R"/>
</dbReference>
<dbReference type="Gene3D" id="3.40.710.10">
    <property type="entry name" value="DD-peptidase/beta-lactamase superfamily"/>
    <property type="match status" value="1"/>
</dbReference>
<evidence type="ECO:0000259" key="3">
    <source>
        <dbReference type="Pfam" id="PF26335"/>
    </source>
</evidence>
<dbReference type="InterPro" id="IPR058664">
    <property type="entry name" value="ARB_00930-like_C"/>
</dbReference>
<dbReference type="EMBL" id="AFNW01000058">
    <property type="protein sequence ID" value="EKJ77506.1"/>
    <property type="molecule type" value="Genomic_DNA"/>
</dbReference>
<feature type="domain" description="Beta-lactamase-related" evidence="2">
    <location>
        <begin position="98"/>
        <end position="389"/>
    </location>
</feature>
<dbReference type="SUPFAM" id="SSF56601">
    <property type="entry name" value="beta-lactamase/transpeptidase-like"/>
    <property type="match status" value="1"/>
</dbReference>
<dbReference type="RefSeq" id="XP_009253773.1">
    <property type="nucleotide sequence ID" value="XM_009255498.1"/>
</dbReference>
<protein>
    <submittedName>
        <fullName evidence="4">Uncharacterized protein</fullName>
    </submittedName>
</protein>
<feature type="signal peptide" evidence="1">
    <location>
        <begin position="1"/>
        <end position="19"/>
    </location>
</feature>
<dbReference type="eggNOG" id="ENOG502SI6I">
    <property type="taxonomic scope" value="Eukaryota"/>
</dbReference>
<dbReference type="PANTHER" id="PTHR22935">
    <property type="entry name" value="PENICILLIN-BINDING PROTEIN"/>
    <property type="match status" value="1"/>
</dbReference>
<evidence type="ECO:0000313" key="4">
    <source>
        <dbReference type="EMBL" id="EKJ77506.1"/>
    </source>
</evidence>
<accession>K3UXP5</accession>